<dbReference type="Pfam" id="PF00440">
    <property type="entry name" value="TetR_N"/>
    <property type="match status" value="1"/>
</dbReference>
<dbReference type="GO" id="GO:0003677">
    <property type="term" value="F:DNA binding"/>
    <property type="evidence" value="ECO:0007669"/>
    <property type="project" value="UniProtKB-UniRule"/>
</dbReference>
<organism evidence="6 7">
    <name type="scientific">Pseudoalteromonas piscicida</name>
    <dbReference type="NCBI Taxonomy" id="43662"/>
    <lineage>
        <taxon>Bacteria</taxon>
        <taxon>Pseudomonadati</taxon>
        <taxon>Pseudomonadota</taxon>
        <taxon>Gammaproteobacteria</taxon>
        <taxon>Alteromonadales</taxon>
        <taxon>Pseudoalteromonadaceae</taxon>
        <taxon>Pseudoalteromonas</taxon>
    </lineage>
</organism>
<dbReference type="Proteomes" id="UP000228621">
    <property type="component" value="Unassembled WGS sequence"/>
</dbReference>
<dbReference type="EMBL" id="NKHF01000060">
    <property type="protein sequence ID" value="PCK31295.1"/>
    <property type="molecule type" value="Genomic_DNA"/>
</dbReference>
<accession>A0A2A5JPD6</accession>
<protein>
    <submittedName>
        <fullName evidence="6">TetR family transcriptional regulator</fullName>
    </submittedName>
</protein>
<dbReference type="SUPFAM" id="SSF48498">
    <property type="entry name" value="Tetracyclin repressor-like, C-terminal domain"/>
    <property type="match status" value="1"/>
</dbReference>
<feature type="DNA-binding region" description="H-T-H motif" evidence="4">
    <location>
        <begin position="25"/>
        <end position="44"/>
    </location>
</feature>
<evidence type="ECO:0000256" key="2">
    <source>
        <dbReference type="ARBA" id="ARBA00023125"/>
    </source>
</evidence>
<evidence type="ECO:0000259" key="5">
    <source>
        <dbReference type="PROSITE" id="PS50977"/>
    </source>
</evidence>
<evidence type="ECO:0000256" key="1">
    <source>
        <dbReference type="ARBA" id="ARBA00023015"/>
    </source>
</evidence>
<name>A0A2A5JPD6_PSEO7</name>
<dbReference type="InterPro" id="IPR009057">
    <property type="entry name" value="Homeodomain-like_sf"/>
</dbReference>
<dbReference type="PANTHER" id="PTHR47506:SF1">
    <property type="entry name" value="HTH-TYPE TRANSCRIPTIONAL REGULATOR YJDC"/>
    <property type="match status" value="1"/>
</dbReference>
<evidence type="ECO:0000313" key="7">
    <source>
        <dbReference type="Proteomes" id="UP000228621"/>
    </source>
</evidence>
<comment type="caution">
    <text evidence="6">The sequence shown here is derived from an EMBL/GenBank/DDBJ whole genome shotgun (WGS) entry which is preliminary data.</text>
</comment>
<dbReference type="SUPFAM" id="SSF46689">
    <property type="entry name" value="Homeodomain-like"/>
    <property type="match status" value="1"/>
</dbReference>
<gene>
    <name evidence="6" type="ORF">CEX98_13360</name>
</gene>
<sequence length="178" mass="20063">MNKKRQQLIDCAMGLFYQHGVHAIGINEVLKSSGIAKKTLYNHFESKEALVLATLEARHHQFMSWLSHCLANTQTIEMLEKQLFSALDQWINNKVEVLGDFRGCYFINTAAEFGELTNPINQLCQQHKLAVKALLKHSLNGADDAAVERLFLLSEGIISTAYTCHDADVAKRAVEFTR</sequence>
<keyword evidence="7" id="KW-1185">Reference proteome</keyword>
<evidence type="ECO:0000256" key="3">
    <source>
        <dbReference type="ARBA" id="ARBA00023163"/>
    </source>
</evidence>
<dbReference type="AlphaFoldDB" id="A0A2A5JPD6"/>
<evidence type="ECO:0000256" key="4">
    <source>
        <dbReference type="PROSITE-ProRule" id="PRU00335"/>
    </source>
</evidence>
<dbReference type="PROSITE" id="PS50977">
    <property type="entry name" value="HTH_TETR_2"/>
    <property type="match status" value="1"/>
</dbReference>
<reference evidence="7" key="1">
    <citation type="journal article" date="2019" name="Genome Announc.">
        <title>Draft Genome Sequence of Pseudoalteromonas piscicida Strain 36Y ROTHPW, an Hypersaline Seawater Isolate from the South Coast of Sonora, Mexico.</title>
        <authorList>
            <person name="Sanchez-Diaz R."/>
            <person name="Molina-Garza Z.J."/>
            <person name="Cruz-Suarez L.E."/>
            <person name="Selvin J."/>
            <person name="Kiran G.S."/>
            <person name="Ibarra-Gamez J.C."/>
            <person name="Gomez-Gil B."/>
            <person name="Galaviz-Silva L."/>
        </authorList>
    </citation>
    <scope>NUCLEOTIDE SEQUENCE [LARGE SCALE GENOMIC DNA]</scope>
    <source>
        <strain evidence="7">36Y_RITHPW</strain>
    </source>
</reference>
<dbReference type="OrthoDB" id="116240at2"/>
<dbReference type="PANTHER" id="PTHR47506">
    <property type="entry name" value="TRANSCRIPTIONAL REGULATORY PROTEIN"/>
    <property type="match status" value="1"/>
</dbReference>
<dbReference type="InterPro" id="IPR001647">
    <property type="entry name" value="HTH_TetR"/>
</dbReference>
<keyword evidence="2 4" id="KW-0238">DNA-binding</keyword>
<dbReference type="Gene3D" id="1.10.357.10">
    <property type="entry name" value="Tetracycline Repressor, domain 2"/>
    <property type="match status" value="1"/>
</dbReference>
<keyword evidence="1" id="KW-0805">Transcription regulation</keyword>
<dbReference type="InterPro" id="IPR036271">
    <property type="entry name" value="Tet_transcr_reg_TetR-rel_C_sf"/>
</dbReference>
<dbReference type="PRINTS" id="PR00455">
    <property type="entry name" value="HTHTETR"/>
</dbReference>
<proteinExistence type="predicted"/>
<keyword evidence="3" id="KW-0804">Transcription</keyword>
<evidence type="ECO:0000313" key="6">
    <source>
        <dbReference type="EMBL" id="PCK31295.1"/>
    </source>
</evidence>
<feature type="domain" description="HTH tetR-type" evidence="5">
    <location>
        <begin position="2"/>
        <end position="62"/>
    </location>
</feature>